<evidence type="ECO:0000256" key="4">
    <source>
        <dbReference type="ARBA" id="ARBA00022475"/>
    </source>
</evidence>
<dbReference type="HAMAP" id="MF_00115">
    <property type="entry name" value="MscL"/>
    <property type="match status" value="1"/>
</dbReference>
<dbReference type="NCBIfam" id="TIGR00220">
    <property type="entry name" value="mscL"/>
    <property type="match status" value="1"/>
</dbReference>
<evidence type="ECO:0000256" key="7">
    <source>
        <dbReference type="ARBA" id="ARBA00023065"/>
    </source>
</evidence>
<sequence>MNNHPKDATQTIEHDAHDLQKRLQQVHMPGWVGDFRKFIMRGNVMDMAVGMVVGAAFTAIVNSVVTNLLTPVIAVLTGGIDFSNLYVVLKGPRLPTLAAEKAAGAITLNIGLFLNALIQFLIIAFFIFWLMRIIGRIMNNQAAKPEEAPKPSTEEVLLSEIRDLLAAANPKAAEEVTAKLAEADKSPNPTAQT</sequence>
<dbReference type="KEGG" id="swf:E3E12_02080"/>
<evidence type="ECO:0000256" key="9">
    <source>
        <dbReference type="ARBA" id="ARBA00023303"/>
    </source>
</evidence>
<dbReference type="EMBL" id="CP038231">
    <property type="protein sequence ID" value="QDH13183.1"/>
    <property type="molecule type" value="Genomic_DNA"/>
</dbReference>
<dbReference type="PROSITE" id="PS01327">
    <property type="entry name" value="MSCL"/>
    <property type="match status" value="1"/>
</dbReference>
<evidence type="ECO:0000256" key="8">
    <source>
        <dbReference type="ARBA" id="ARBA00023136"/>
    </source>
</evidence>
<dbReference type="InterPro" id="IPR001185">
    <property type="entry name" value="MS_channel"/>
</dbReference>
<gene>
    <name evidence="10 11" type="primary">mscL</name>
    <name evidence="11" type="ORF">E3E12_02080</name>
</gene>
<dbReference type="AlphaFoldDB" id="A0A4Y6U715"/>
<comment type="subcellular location">
    <subcellularLocation>
        <location evidence="10">Cell inner membrane</location>
        <topology evidence="10">Multi-pass membrane protein</topology>
    </subcellularLocation>
    <subcellularLocation>
        <location evidence="1">Cell membrane</location>
        <topology evidence="1">Multi-pass membrane protein</topology>
    </subcellularLocation>
</comment>
<evidence type="ECO:0000313" key="12">
    <source>
        <dbReference type="Proteomes" id="UP000318709"/>
    </source>
</evidence>
<proteinExistence type="inferred from homology"/>
<keyword evidence="12" id="KW-1185">Reference proteome</keyword>
<keyword evidence="10" id="KW-0997">Cell inner membrane</keyword>
<evidence type="ECO:0000313" key="11">
    <source>
        <dbReference type="EMBL" id="QDH13183.1"/>
    </source>
</evidence>
<accession>A0A4Y6U715</accession>
<dbReference type="GO" id="GO:0005886">
    <property type="term" value="C:plasma membrane"/>
    <property type="evidence" value="ECO:0007669"/>
    <property type="project" value="UniProtKB-SubCell"/>
</dbReference>
<dbReference type="InterPro" id="IPR037673">
    <property type="entry name" value="MSC/AndL"/>
</dbReference>
<dbReference type="GO" id="GO:0008381">
    <property type="term" value="F:mechanosensitive monoatomic ion channel activity"/>
    <property type="evidence" value="ECO:0007669"/>
    <property type="project" value="UniProtKB-UniRule"/>
</dbReference>
<name>A0A4Y6U715_9PROT</name>
<evidence type="ECO:0000256" key="10">
    <source>
        <dbReference type="HAMAP-Rule" id="MF_00115"/>
    </source>
</evidence>
<reference evidence="11 12" key="1">
    <citation type="submission" date="2019-03" db="EMBL/GenBank/DDBJ databases">
        <title>The complete genome sequence of Swingsia_sp. F3b2 LMG30590(T).</title>
        <authorList>
            <person name="Chua K.-O."/>
            <person name="Chan K.-G."/>
            <person name="See-Too W.-S."/>
        </authorList>
    </citation>
    <scope>NUCLEOTIDE SEQUENCE [LARGE SCALE GENOMIC DNA]</scope>
    <source>
        <strain evidence="11 12">F3b2</strain>
    </source>
</reference>
<comment type="function">
    <text evidence="10">Channel that opens in response to stretch forces in the membrane lipid bilayer. May participate in the regulation of osmotic pressure changes within the cell.</text>
</comment>
<dbReference type="PRINTS" id="PR01264">
    <property type="entry name" value="MECHCHANNEL"/>
</dbReference>
<dbReference type="Proteomes" id="UP000318709">
    <property type="component" value="Chromosome"/>
</dbReference>
<evidence type="ECO:0000256" key="5">
    <source>
        <dbReference type="ARBA" id="ARBA00022692"/>
    </source>
</evidence>
<feature type="transmembrane region" description="Helical" evidence="10">
    <location>
        <begin position="44"/>
        <end position="62"/>
    </location>
</feature>
<evidence type="ECO:0000256" key="1">
    <source>
        <dbReference type="ARBA" id="ARBA00004651"/>
    </source>
</evidence>
<dbReference type="OrthoDB" id="9810350at2"/>
<keyword evidence="7 10" id="KW-0406">Ion transport</keyword>
<dbReference type="SUPFAM" id="SSF81330">
    <property type="entry name" value="Gated mechanosensitive channel"/>
    <property type="match status" value="1"/>
</dbReference>
<dbReference type="InterPro" id="IPR036019">
    <property type="entry name" value="MscL_channel"/>
</dbReference>
<evidence type="ECO:0000256" key="6">
    <source>
        <dbReference type="ARBA" id="ARBA00022989"/>
    </source>
</evidence>
<evidence type="ECO:0000256" key="2">
    <source>
        <dbReference type="ARBA" id="ARBA00007254"/>
    </source>
</evidence>
<keyword evidence="5 10" id="KW-0812">Transmembrane</keyword>
<comment type="subunit">
    <text evidence="10">Homopentamer.</text>
</comment>
<dbReference type="Gene3D" id="1.10.1200.120">
    <property type="entry name" value="Large-conductance mechanosensitive channel, MscL, domain 1"/>
    <property type="match status" value="1"/>
</dbReference>
<dbReference type="Pfam" id="PF01741">
    <property type="entry name" value="MscL"/>
    <property type="match status" value="1"/>
</dbReference>
<dbReference type="NCBIfam" id="NF001843">
    <property type="entry name" value="PRK00567.1-4"/>
    <property type="match status" value="1"/>
</dbReference>
<dbReference type="PANTHER" id="PTHR30266">
    <property type="entry name" value="MECHANOSENSITIVE CHANNEL MSCL"/>
    <property type="match status" value="1"/>
</dbReference>
<feature type="transmembrane region" description="Helical" evidence="10">
    <location>
        <begin position="110"/>
        <end position="131"/>
    </location>
</feature>
<keyword evidence="3 10" id="KW-0813">Transport</keyword>
<dbReference type="InterPro" id="IPR019823">
    <property type="entry name" value="Mechanosensitive_channel_CS"/>
</dbReference>
<protein>
    <recommendedName>
        <fullName evidence="10">Large-conductance mechanosensitive channel</fullName>
    </recommendedName>
</protein>
<keyword evidence="8 10" id="KW-0472">Membrane</keyword>
<keyword evidence="6 10" id="KW-1133">Transmembrane helix</keyword>
<dbReference type="PANTHER" id="PTHR30266:SF2">
    <property type="entry name" value="LARGE-CONDUCTANCE MECHANOSENSITIVE CHANNEL"/>
    <property type="match status" value="1"/>
</dbReference>
<comment type="similarity">
    <text evidence="2 10">Belongs to the MscL family.</text>
</comment>
<keyword evidence="4 10" id="KW-1003">Cell membrane</keyword>
<keyword evidence="9 10" id="KW-0407">Ion channel</keyword>
<evidence type="ECO:0000256" key="3">
    <source>
        <dbReference type="ARBA" id="ARBA00022448"/>
    </source>
</evidence>
<organism evidence="11 12">
    <name type="scientific">Formicincola oecophyllae</name>
    <dbReference type="NCBI Taxonomy" id="2558361"/>
    <lineage>
        <taxon>Bacteria</taxon>
        <taxon>Pseudomonadati</taxon>
        <taxon>Pseudomonadota</taxon>
        <taxon>Alphaproteobacteria</taxon>
        <taxon>Acetobacterales</taxon>
        <taxon>Acetobacteraceae</taxon>
        <taxon>Formicincola</taxon>
    </lineage>
</organism>